<feature type="domain" description="RRM" evidence="15">
    <location>
        <begin position="238"/>
        <end position="315"/>
    </location>
</feature>
<evidence type="ECO:0000256" key="5">
    <source>
        <dbReference type="ARBA" id="ARBA00022490"/>
    </source>
</evidence>
<feature type="domain" description="RRM" evidence="15">
    <location>
        <begin position="148"/>
        <end position="225"/>
    </location>
</feature>
<comment type="similarity">
    <text evidence="3 13">Belongs to the polyadenylate-binding protein type-1 family.</text>
</comment>
<dbReference type="GO" id="GO:0006397">
    <property type="term" value="P:mRNA processing"/>
    <property type="evidence" value="ECO:0007669"/>
    <property type="project" value="UniProtKB-KW"/>
</dbReference>
<proteinExistence type="inferred from homology"/>
<dbReference type="PROSITE" id="PS50102">
    <property type="entry name" value="RRM"/>
    <property type="match status" value="4"/>
</dbReference>
<keyword evidence="18" id="KW-1185">Reference proteome</keyword>
<dbReference type="Gene3D" id="1.10.1900.10">
    <property type="entry name" value="c-terminal domain of poly(a) binding protein"/>
    <property type="match status" value="1"/>
</dbReference>
<dbReference type="Proteomes" id="UP001465755">
    <property type="component" value="Unassembled WGS sequence"/>
</dbReference>
<dbReference type="GO" id="GO:0003723">
    <property type="term" value="F:RNA binding"/>
    <property type="evidence" value="ECO:0007669"/>
    <property type="project" value="UniProtKB-UniRule"/>
</dbReference>
<dbReference type="SMART" id="SM00360">
    <property type="entry name" value="RRM"/>
    <property type="match status" value="4"/>
</dbReference>
<dbReference type="FunFam" id="1.10.1900.10:FF:000004">
    <property type="entry name" value="Polyadenylate-binding protein"/>
    <property type="match status" value="1"/>
</dbReference>
<comment type="caution">
    <text evidence="17">The sequence shown here is derived from an EMBL/GenBank/DDBJ whole genome shotgun (WGS) entry which is preliminary data.</text>
</comment>
<dbReference type="InterPro" id="IPR012677">
    <property type="entry name" value="Nucleotide-bd_a/b_plait_sf"/>
</dbReference>
<dbReference type="PANTHER" id="PTHR24012">
    <property type="entry name" value="RNA BINDING PROTEIN"/>
    <property type="match status" value="1"/>
</dbReference>
<keyword evidence="5 13" id="KW-0963">Cytoplasm</keyword>
<evidence type="ECO:0000256" key="2">
    <source>
        <dbReference type="ARBA" id="ARBA00004496"/>
    </source>
</evidence>
<evidence type="ECO:0000259" key="15">
    <source>
        <dbReference type="PROSITE" id="PS50102"/>
    </source>
</evidence>
<dbReference type="InterPro" id="IPR000504">
    <property type="entry name" value="RRM_dom"/>
</dbReference>
<dbReference type="Pfam" id="PF00658">
    <property type="entry name" value="MLLE"/>
    <property type="match status" value="1"/>
</dbReference>
<dbReference type="InterPro" id="IPR045305">
    <property type="entry name" value="RRM2_I_PABPs"/>
</dbReference>
<dbReference type="PROSITE" id="PS51309">
    <property type="entry name" value="PABC"/>
    <property type="match status" value="1"/>
</dbReference>
<organism evidence="17 18">
    <name type="scientific">Symbiochloris irregularis</name>
    <dbReference type="NCBI Taxonomy" id="706552"/>
    <lineage>
        <taxon>Eukaryota</taxon>
        <taxon>Viridiplantae</taxon>
        <taxon>Chlorophyta</taxon>
        <taxon>core chlorophytes</taxon>
        <taxon>Trebouxiophyceae</taxon>
        <taxon>Trebouxiales</taxon>
        <taxon>Trebouxiaceae</taxon>
        <taxon>Symbiochloris</taxon>
    </lineage>
</organism>
<dbReference type="CDD" id="cd12379">
    <property type="entry name" value="RRM2_I_PABPs"/>
    <property type="match status" value="1"/>
</dbReference>
<evidence type="ECO:0000256" key="8">
    <source>
        <dbReference type="ARBA" id="ARBA00022816"/>
    </source>
</evidence>
<dbReference type="FunFam" id="3.30.70.330:FF:000648">
    <property type="entry name" value="Polyadenylate-binding protein"/>
    <property type="match status" value="1"/>
</dbReference>
<comment type="function">
    <text evidence="13">Binds the poly(A) tail of mRNA.</text>
</comment>
<dbReference type="InterPro" id="IPR002004">
    <property type="entry name" value="PABP_HYD_C"/>
</dbReference>
<evidence type="ECO:0000256" key="13">
    <source>
        <dbReference type="RuleBase" id="RU362004"/>
    </source>
</evidence>
<feature type="compositionally biased region" description="Gly residues" evidence="14">
    <location>
        <begin position="587"/>
        <end position="610"/>
    </location>
</feature>
<dbReference type="GO" id="GO:0005634">
    <property type="term" value="C:nucleus"/>
    <property type="evidence" value="ECO:0007669"/>
    <property type="project" value="UniProtKB-SubCell"/>
</dbReference>
<feature type="compositionally biased region" description="Polar residues" evidence="14">
    <location>
        <begin position="45"/>
        <end position="58"/>
    </location>
</feature>
<feature type="domain" description="RRM" evidence="15">
    <location>
        <begin position="57"/>
        <end position="138"/>
    </location>
</feature>
<dbReference type="SMART" id="SM00361">
    <property type="entry name" value="RRM_1"/>
    <property type="match status" value="2"/>
</dbReference>
<dbReference type="CDD" id="cd12381">
    <property type="entry name" value="RRM4_I_PABPs"/>
    <property type="match status" value="1"/>
</dbReference>
<feature type="region of interest" description="Disordered" evidence="14">
    <location>
        <begin position="546"/>
        <end position="656"/>
    </location>
</feature>
<keyword evidence="7" id="KW-0677">Repeat</keyword>
<dbReference type="FunFam" id="3.30.70.330:FF:000091">
    <property type="entry name" value="Polyadenylate-binding protein"/>
    <property type="match status" value="1"/>
</dbReference>
<dbReference type="InterPro" id="IPR006515">
    <property type="entry name" value="PABP_1234"/>
</dbReference>
<gene>
    <name evidence="17" type="ORF">WJX73_005608</name>
</gene>
<dbReference type="CDD" id="cd12378">
    <property type="entry name" value="RRM1_I_PABPs"/>
    <property type="match status" value="1"/>
</dbReference>
<dbReference type="Pfam" id="PF00076">
    <property type="entry name" value="RRM_1"/>
    <property type="match status" value="4"/>
</dbReference>
<dbReference type="EMBL" id="JALJOQ010000012">
    <property type="protein sequence ID" value="KAK9811006.1"/>
    <property type="molecule type" value="Genomic_DNA"/>
</dbReference>
<feature type="compositionally biased region" description="Low complexity" evidence="14">
    <location>
        <begin position="14"/>
        <end position="27"/>
    </location>
</feature>
<evidence type="ECO:0000256" key="6">
    <source>
        <dbReference type="ARBA" id="ARBA00022664"/>
    </source>
</evidence>
<keyword evidence="9" id="KW-0810">Translation regulation</keyword>
<keyword evidence="11" id="KW-0539">Nucleus</keyword>
<dbReference type="CDD" id="cd12380">
    <property type="entry name" value="RRM3_I_PABPs"/>
    <property type="match status" value="1"/>
</dbReference>
<evidence type="ECO:0000256" key="11">
    <source>
        <dbReference type="ARBA" id="ARBA00023242"/>
    </source>
</evidence>
<feature type="compositionally biased region" description="Low complexity" evidence="14">
    <location>
        <begin position="611"/>
        <end position="646"/>
    </location>
</feature>
<dbReference type="SMART" id="SM00517">
    <property type="entry name" value="PolyA"/>
    <property type="match status" value="1"/>
</dbReference>
<dbReference type="AlphaFoldDB" id="A0AAW1PRE5"/>
<sequence length="740" mass="78334">MSAAVANGASSPQTSTTGGNTPTPNGLPNGGGSSTDASSRIPAEHQQQSSGATHNSSSLYVGDLDRDVTESQIFDLFSSIGPVASIRVCRDAVTRRSLGYAYVNFNDSMDPSAAERALEALNYTTVGNKAIRLMWSHRDPAMRRSNVGNIFIKNLDKSIDHKALHDTFSAFGNILSCKVASDMTAGSKGYGFVHFEDEKSAQMAIEKVNGMLLNDKKVYVGPFQKRTDRSEDGDVRFTNIFVKNLADSVTDEKLRELFGEFGAITSAVVMRDDEGNSKGFGFVNFDQADEAKAAVDDLNGKDVEGKLLYAGRAQKKAERQSEIKNRFDEAKQERMAKYQGLNLFIKNLADEVDDDKLRQEFSTFGTITSAKVMRDSAGKSKGFGFVCFTSAEEATRAITENNGRMVAGKPMYVALAQRLDVRKEQLAQLHNQRLPTPMSGMSTPRGPPPGPGMNMPGMFPPQAPFGQPQFYPPPAAHMQPRGPPGPPMGGMYPQMVPPRGMPQGVPGGRGRGGRGGMHQPGFGMGAMPPQMMGHHPMMGPMTMQGPPHMGGPPMGGPPMGPGGRGMPPQMMGGRGGRGRMPREERGPMGGRGGARGRGGAGRGAQGGPSGSGTAAGAAAAAATAAAPTQQQQQQQQQPAAAAEGASSSAVVPGQEGEQLTTAMLAAADPAQQKQMLGERLFPLVANLQPDLAGKITGMLLEMDNSELLLLLEGPEALEAKVNEAIQVLKQHNALPPGVDV</sequence>
<evidence type="ECO:0000256" key="1">
    <source>
        <dbReference type="ARBA" id="ARBA00004123"/>
    </source>
</evidence>
<keyword evidence="6" id="KW-0507">mRNA processing</keyword>
<dbReference type="SUPFAM" id="SSF63570">
    <property type="entry name" value="PABC (PABP) domain"/>
    <property type="match status" value="1"/>
</dbReference>
<dbReference type="InterPro" id="IPR035979">
    <property type="entry name" value="RBD_domain_sf"/>
</dbReference>
<evidence type="ECO:0000256" key="4">
    <source>
        <dbReference type="ARBA" id="ARBA00022448"/>
    </source>
</evidence>
<feature type="region of interest" description="Disordered" evidence="14">
    <location>
        <begin position="1"/>
        <end position="58"/>
    </location>
</feature>
<dbReference type="NCBIfam" id="TIGR01628">
    <property type="entry name" value="PABP-1234"/>
    <property type="match status" value="1"/>
</dbReference>
<comment type="subcellular location">
    <subcellularLocation>
        <location evidence="2 13">Cytoplasm</location>
    </subcellularLocation>
    <subcellularLocation>
        <location evidence="1">Nucleus</location>
    </subcellularLocation>
</comment>
<evidence type="ECO:0000313" key="18">
    <source>
        <dbReference type="Proteomes" id="UP001465755"/>
    </source>
</evidence>
<dbReference type="GO" id="GO:0006417">
    <property type="term" value="P:regulation of translation"/>
    <property type="evidence" value="ECO:0007669"/>
    <property type="project" value="UniProtKB-KW"/>
</dbReference>
<evidence type="ECO:0000256" key="7">
    <source>
        <dbReference type="ARBA" id="ARBA00022737"/>
    </source>
</evidence>
<dbReference type="GO" id="GO:0051028">
    <property type="term" value="P:mRNA transport"/>
    <property type="evidence" value="ECO:0007669"/>
    <property type="project" value="UniProtKB-KW"/>
</dbReference>
<dbReference type="Gene3D" id="3.30.70.330">
    <property type="match status" value="4"/>
</dbReference>
<dbReference type="InterPro" id="IPR034364">
    <property type="entry name" value="PABP_RRM1"/>
</dbReference>
<evidence type="ECO:0000256" key="10">
    <source>
        <dbReference type="ARBA" id="ARBA00022884"/>
    </source>
</evidence>
<keyword evidence="10 12" id="KW-0694">RNA-binding</keyword>
<dbReference type="InterPro" id="IPR003954">
    <property type="entry name" value="RRM_euk-type"/>
</dbReference>
<dbReference type="GO" id="GO:0005737">
    <property type="term" value="C:cytoplasm"/>
    <property type="evidence" value="ECO:0007669"/>
    <property type="project" value="UniProtKB-SubCell"/>
</dbReference>
<dbReference type="InterPro" id="IPR036053">
    <property type="entry name" value="PABP-dom"/>
</dbReference>
<evidence type="ECO:0000256" key="3">
    <source>
        <dbReference type="ARBA" id="ARBA00008557"/>
    </source>
</evidence>
<keyword evidence="8" id="KW-0509">mRNA transport</keyword>
<protein>
    <recommendedName>
        <fullName evidence="13">Polyadenylate-binding protein</fullName>
        <shortName evidence="13">PABP</shortName>
    </recommendedName>
</protein>
<feature type="domain" description="RRM" evidence="15">
    <location>
        <begin position="341"/>
        <end position="418"/>
    </location>
</feature>
<feature type="domain" description="PABC" evidence="16">
    <location>
        <begin position="656"/>
        <end position="733"/>
    </location>
</feature>
<keyword evidence="4" id="KW-0813">Transport</keyword>
<name>A0AAW1PRE5_9CHLO</name>
<dbReference type="SUPFAM" id="SSF54928">
    <property type="entry name" value="RNA-binding domain, RBD"/>
    <property type="match status" value="2"/>
</dbReference>
<evidence type="ECO:0000256" key="9">
    <source>
        <dbReference type="ARBA" id="ARBA00022845"/>
    </source>
</evidence>
<evidence type="ECO:0000313" key="17">
    <source>
        <dbReference type="EMBL" id="KAK9811006.1"/>
    </source>
</evidence>
<evidence type="ECO:0000256" key="12">
    <source>
        <dbReference type="PROSITE-ProRule" id="PRU00176"/>
    </source>
</evidence>
<accession>A0AAW1PRE5</accession>
<evidence type="ECO:0000256" key="14">
    <source>
        <dbReference type="SAM" id="MobiDB-lite"/>
    </source>
</evidence>
<evidence type="ECO:0000259" key="16">
    <source>
        <dbReference type="PROSITE" id="PS51309"/>
    </source>
</evidence>
<dbReference type="FunFam" id="3.30.70.330:FF:000520">
    <property type="entry name" value="Polyadenylate-binding protein"/>
    <property type="match status" value="1"/>
</dbReference>
<dbReference type="FunFam" id="3.30.70.330:FF:000003">
    <property type="entry name" value="Polyadenylate-binding protein"/>
    <property type="match status" value="1"/>
</dbReference>
<reference evidence="17 18" key="1">
    <citation type="journal article" date="2024" name="Nat. Commun.">
        <title>Phylogenomics reveals the evolutionary origins of lichenization in chlorophyte algae.</title>
        <authorList>
            <person name="Puginier C."/>
            <person name="Libourel C."/>
            <person name="Otte J."/>
            <person name="Skaloud P."/>
            <person name="Haon M."/>
            <person name="Grisel S."/>
            <person name="Petersen M."/>
            <person name="Berrin J.G."/>
            <person name="Delaux P.M."/>
            <person name="Dal Grande F."/>
            <person name="Keller J."/>
        </authorList>
    </citation>
    <scope>NUCLEOTIDE SEQUENCE [LARGE SCALE GENOMIC DNA]</scope>
    <source>
        <strain evidence="17 18">SAG 2036</strain>
    </source>
</reference>